<gene>
    <name evidence="1" type="ORF">FRUB_03406</name>
</gene>
<comment type="caution">
    <text evidence="1">The sequence shown here is derived from an EMBL/GenBank/DDBJ whole genome shotgun (WGS) entry which is preliminary data.</text>
</comment>
<protein>
    <submittedName>
        <fullName evidence="1">Uncharacterized protein</fullName>
    </submittedName>
</protein>
<proteinExistence type="predicted"/>
<accession>A0A225E5U7</accession>
<organism evidence="1 2">
    <name type="scientific">Fimbriiglobus ruber</name>
    <dbReference type="NCBI Taxonomy" id="1908690"/>
    <lineage>
        <taxon>Bacteria</taxon>
        <taxon>Pseudomonadati</taxon>
        <taxon>Planctomycetota</taxon>
        <taxon>Planctomycetia</taxon>
        <taxon>Gemmatales</taxon>
        <taxon>Gemmataceae</taxon>
        <taxon>Fimbriiglobus</taxon>
    </lineage>
</organism>
<evidence type="ECO:0000313" key="2">
    <source>
        <dbReference type="Proteomes" id="UP000214646"/>
    </source>
</evidence>
<sequence length="53" mass="5927">MTNHFRLLDSVKAREAELAAELSQVADATTWELSCLDLNITDADLLLYGQGRF</sequence>
<dbReference type="Proteomes" id="UP000214646">
    <property type="component" value="Unassembled WGS sequence"/>
</dbReference>
<reference evidence="2" key="1">
    <citation type="submission" date="2017-06" db="EMBL/GenBank/DDBJ databases">
        <title>Genome analysis of Fimbriiglobus ruber SP5, the first member of the order Planctomycetales with confirmed chitinolytic capability.</title>
        <authorList>
            <person name="Ravin N.V."/>
            <person name="Rakitin A.L."/>
            <person name="Ivanova A.A."/>
            <person name="Beletsky A.V."/>
            <person name="Kulichevskaya I.S."/>
            <person name="Mardanov A.V."/>
            <person name="Dedysh S.N."/>
        </authorList>
    </citation>
    <scope>NUCLEOTIDE SEQUENCE [LARGE SCALE GENOMIC DNA]</scope>
    <source>
        <strain evidence="2">SP5</strain>
    </source>
</reference>
<dbReference type="EMBL" id="NIDE01000004">
    <property type="protein sequence ID" value="OWK43807.1"/>
    <property type="molecule type" value="Genomic_DNA"/>
</dbReference>
<keyword evidence="2" id="KW-1185">Reference proteome</keyword>
<dbReference type="AlphaFoldDB" id="A0A225E5U7"/>
<evidence type="ECO:0000313" key="1">
    <source>
        <dbReference type="EMBL" id="OWK43807.1"/>
    </source>
</evidence>
<name>A0A225E5U7_9BACT</name>